<protein>
    <submittedName>
        <fullName evidence="1">Uncharacterized protein</fullName>
    </submittedName>
</protein>
<keyword evidence="2" id="KW-1185">Reference proteome</keyword>
<comment type="caution">
    <text evidence="1">The sequence shown here is derived from an EMBL/GenBank/DDBJ whole genome shotgun (WGS) entry which is preliminary data.</text>
</comment>
<reference evidence="1 2" key="1">
    <citation type="journal article" date="2023" name="Plants (Basel)">
        <title>Bridging the Gap: Combining Genomics and Transcriptomics Approaches to Understand Stylosanthes scabra, an Orphan Legume from the Brazilian Caatinga.</title>
        <authorList>
            <person name="Ferreira-Neto J.R.C."/>
            <person name="da Silva M.D."/>
            <person name="Binneck E."/>
            <person name="de Melo N.F."/>
            <person name="da Silva R.H."/>
            <person name="de Melo A.L.T.M."/>
            <person name="Pandolfi V."/>
            <person name="Bustamante F.O."/>
            <person name="Brasileiro-Vidal A.C."/>
            <person name="Benko-Iseppon A.M."/>
        </authorList>
    </citation>
    <scope>NUCLEOTIDE SEQUENCE [LARGE SCALE GENOMIC DNA]</scope>
    <source>
        <tissue evidence="1">Leaves</tissue>
    </source>
</reference>
<organism evidence="1 2">
    <name type="scientific">Stylosanthes scabra</name>
    <dbReference type="NCBI Taxonomy" id="79078"/>
    <lineage>
        <taxon>Eukaryota</taxon>
        <taxon>Viridiplantae</taxon>
        <taxon>Streptophyta</taxon>
        <taxon>Embryophyta</taxon>
        <taxon>Tracheophyta</taxon>
        <taxon>Spermatophyta</taxon>
        <taxon>Magnoliopsida</taxon>
        <taxon>eudicotyledons</taxon>
        <taxon>Gunneridae</taxon>
        <taxon>Pentapetalae</taxon>
        <taxon>rosids</taxon>
        <taxon>fabids</taxon>
        <taxon>Fabales</taxon>
        <taxon>Fabaceae</taxon>
        <taxon>Papilionoideae</taxon>
        <taxon>50 kb inversion clade</taxon>
        <taxon>dalbergioids sensu lato</taxon>
        <taxon>Dalbergieae</taxon>
        <taxon>Pterocarpus clade</taxon>
        <taxon>Stylosanthes</taxon>
    </lineage>
</organism>
<accession>A0ABU6XTD2</accession>
<evidence type="ECO:0000313" key="2">
    <source>
        <dbReference type="Proteomes" id="UP001341840"/>
    </source>
</evidence>
<proteinExistence type="predicted"/>
<name>A0ABU6XTD2_9FABA</name>
<gene>
    <name evidence="1" type="ORF">PIB30_089646</name>
</gene>
<evidence type="ECO:0000313" key="1">
    <source>
        <dbReference type="EMBL" id="MED6200881.1"/>
    </source>
</evidence>
<feature type="non-terminal residue" evidence="1">
    <location>
        <position position="1"/>
    </location>
</feature>
<dbReference type="Proteomes" id="UP001341840">
    <property type="component" value="Unassembled WGS sequence"/>
</dbReference>
<dbReference type="EMBL" id="JASCZI010213136">
    <property type="protein sequence ID" value="MED6200881.1"/>
    <property type="molecule type" value="Genomic_DNA"/>
</dbReference>
<sequence length="115" mass="12941">NPRICVHSYAYAWDSHPLHTLTPPSPTTHAYTPWPTHMHGTLPIMISYIPSSTMAIFSLTEPTHMRPTLRICVAIMSSFPSYSPVSTYMRATLRICVETSFPSLRLADYIGHVHA</sequence>